<keyword evidence="2" id="KW-1185">Reference proteome</keyword>
<proteinExistence type="predicted"/>
<evidence type="ECO:0000313" key="2">
    <source>
        <dbReference type="Proteomes" id="UP000887565"/>
    </source>
</evidence>
<sequence>MIPIVIRRLPFFLPVQDTAFQLQRLVKALSAYHTDCKSVLEPTRNLFPIEVDLSQVAVKYNTTGQLPPDEDDGEESAAATSSGGGGVIDFDAREAEEEELKIVEDDDQPILDFGIDAGSSNNVDDLLK</sequence>
<evidence type="ECO:0000313" key="3">
    <source>
        <dbReference type="WBParaSite" id="nRc.2.0.1.t10002-RA"/>
    </source>
</evidence>
<dbReference type="WBParaSite" id="nRc.2.0.1.t10002-RA">
    <property type="protein sequence ID" value="nRc.2.0.1.t10002-RA"/>
    <property type="gene ID" value="nRc.2.0.1.g10002"/>
</dbReference>
<dbReference type="AlphaFoldDB" id="A0A915I812"/>
<feature type="region of interest" description="Disordered" evidence="1">
    <location>
        <begin position="61"/>
        <end position="90"/>
    </location>
</feature>
<dbReference type="Proteomes" id="UP000887565">
    <property type="component" value="Unplaced"/>
</dbReference>
<reference evidence="3" key="1">
    <citation type="submission" date="2022-11" db="UniProtKB">
        <authorList>
            <consortium name="WormBaseParasite"/>
        </authorList>
    </citation>
    <scope>IDENTIFICATION</scope>
</reference>
<organism evidence="2 3">
    <name type="scientific">Romanomermis culicivorax</name>
    <name type="common">Nematode worm</name>
    <dbReference type="NCBI Taxonomy" id="13658"/>
    <lineage>
        <taxon>Eukaryota</taxon>
        <taxon>Metazoa</taxon>
        <taxon>Ecdysozoa</taxon>
        <taxon>Nematoda</taxon>
        <taxon>Enoplea</taxon>
        <taxon>Dorylaimia</taxon>
        <taxon>Mermithida</taxon>
        <taxon>Mermithoidea</taxon>
        <taxon>Mermithidae</taxon>
        <taxon>Romanomermis</taxon>
    </lineage>
</organism>
<accession>A0A915I812</accession>
<name>A0A915I812_ROMCU</name>
<protein>
    <submittedName>
        <fullName evidence="3">Uncharacterized protein</fullName>
    </submittedName>
</protein>
<evidence type="ECO:0000256" key="1">
    <source>
        <dbReference type="SAM" id="MobiDB-lite"/>
    </source>
</evidence>